<evidence type="ECO:0000256" key="2">
    <source>
        <dbReference type="ARBA" id="ARBA00022475"/>
    </source>
</evidence>
<name>A0A2S8R847_9FIRM</name>
<comment type="subcellular location">
    <subcellularLocation>
        <location evidence="1">Cell membrane</location>
        <topology evidence="1">Multi-pass membrane protein</topology>
    </subcellularLocation>
</comment>
<evidence type="ECO:0000256" key="3">
    <source>
        <dbReference type="ARBA" id="ARBA00022692"/>
    </source>
</evidence>
<dbReference type="Proteomes" id="UP000239720">
    <property type="component" value="Unassembled WGS sequence"/>
</dbReference>
<organism evidence="9 10">
    <name type="scientific">Acetivibrio saccincola</name>
    <dbReference type="NCBI Taxonomy" id="1677857"/>
    <lineage>
        <taxon>Bacteria</taxon>
        <taxon>Bacillati</taxon>
        <taxon>Bacillota</taxon>
        <taxon>Clostridia</taxon>
        <taxon>Eubacteriales</taxon>
        <taxon>Oscillospiraceae</taxon>
        <taxon>Acetivibrio</taxon>
    </lineage>
</organism>
<dbReference type="PANTHER" id="PTHR36115">
    <property type="entry name" value="PROLINE-RICH ANTIGEN HOMOLOG-RELATED"/>
    <property type="match status" value="1"/>
</dbReference>
<gene>
    <name evidence="9" type="ORF">B9R14_03775</name>
</gene>
<evidence type="ECO:0000313" key="9">
    <source>
        <dbReference type="EMBL" id="PQQ65971.1"/>
    </source>
</evidence>
<proteinExistence type="predicted"/>
<dbReference type="InterPro" id="IPR051791">
    <property type="entry name" value="Pra-immunoreactive"/>
</dbReference>
<dbReference type="Pfam" id="PF06271">
    <property type="entry name" value="RDD"/>
    <property type="match status" value="1"/>
</dbReference>
<dbReference type="GO" id="GO:0005886">
    <property type="term" value="C:plasma membrane"/>
    <property type="evidence" value="ECO:0007669"/>
    <property type="project" value="UniProtKB-SubCell"/>
</dbReference>
<dbReference type="AlphaFoldDB" id="A0A2S8R847"/>
<evidence type="ECO:0000256" key="1">
    <source>
        <dbReference type="ARBA" id="ARBA00004651"/>
    </source>
</evidence>
<evidence type="ECO:0000256" key="6">
    <source>
        <dbReference type="SAM" id="MobiDB-lite"/>
    </source>
</evidence>
<dbReference type="PANTHER" id="PTHR36115:SF9">
    <property type="entry name" value="LMO1584 PROTEIN"/>
    <property type="match status" value="1"/>
</dbReference>
<evidence type="ECO:0000259" key="8">
    <source>
        <dbReference type="Pfam" id="PF06271"/>
    </source>
</evidence>
<evidence type="ECO:0000256" key="5">
    <source>
        <dbReference type="ARBA" id="ARBA00023136"/>
    </source>
</evidence>
<keyword evidence="2" id="KW-1003">Cell membrane</keyword>
<keyword evidence="3 7" id="KW-0812">Transmembrane</keyword>
<evidence type="ECO:0000313" key="10">
    <source>
        <dbReference type="Proteomes" id="UP000239720"/>
    </source>
</evidence>
<accession>A0A2S8R847</accession>
<reference evidence="9 10" key="1">
    <citation type="journal article" date="2018" name="Syst. Appl. Microbiol.">
        <title>Characterization and high-quality draft genome sequence of Herbivorax saccincola A7, an anaerobic, alkaliphilic, thermophilic, cellulolytic, and xylanolytic bacterium.</title>
        <authorList>
            <person name="Aikawa S."/>
            <person name="Baramee S."/>
            <person name="Sermsathanaswadi J."/>
            <person name="Thianheng P."/>
            <person name="Tachaapaikoon C."/>
            <person name="Shikata A."/>
            <person name="Waeonukul R."/>
            <person name="Pason P."/>
            <person name="Ratanakhanokchai K."/>
            <person name="Kosugi A."/>
        </authorList>
    </citation>
    <scope>NUCLEOTIDE SEQUENCE [LARGE SCALE GENOMIC DNA]</scope>
    <source>
        <strain evidence="9 10">A7</strain>
    </source>
</reference>
<keyword evidence="4 7" id="KW-1133">Transmembrane helix</keyword>
<keyword evidence="5 7" id="KW-0472">Membrane</keyword>
<feature type="transmembrane region" description="Helical" evidence="7">
    <location>
        <begin position="23"/>
        <end position="48"/>
    </location>
</feature>
<dbReference type="InterPro" id="IPR010432">
    <property type="entry name" value="RDD"/>
</dbReference>
<evidence type="ECO:0000256" key="7">
    <source>
        <dbReference type="SAM" id="Phobius"/>
    </source>
</evidence>
<evidence type="ECO:0000256" key="4">
    <source>
        <dbReference type="ARBA" id="ARBA00022989"/>
    </source>
</evidence>
<dbReference type="EMBL" id="NEMB01000003">
    <property type="protein sequence ID" value="PQQ65971.1"/>
    <property type="molecule type" value="Genomic_DNA"/>
</dbReference>
<sequence length="228" mass="25918">MCGNNKGVKIVNHYRVAGFWSRFWAYVLDLFCVFALSSVIVSVIVAVFKIPQNYLSWMKTNTYMLGAVGFAYFAIMTRYWGQTIGKMICGIMVIREDGKEMDWITALVREVAGRTVSQFLGSYIGYLIIPFVKNKRSCHDLLCDTYVVHVDELEEKRWVAINAKPDAETVDEFKIEDKKDIFNGFVKNTEEKYAEKTTDAADGVSKTGDVSLTGDNEEKTGEKEDVEF</sequence>
<comment type="caution">
    <text evidence="9">The sequence shown here is derived from an EMBL/GenBank/DDBJ whole genome shotgun (WGS) entry which is preliminary data.</text>
</comment>
<feature type="compositionally biased region" description="Basic and acidic residues" evidence="6">
    <location>
        <begin position="216"/>
        <end position="228"/>
    </location>
</feature>
<feature type="domain" description="RDD" evidence="8">
    <location>
        <begin position="16"/>
        <end position="143"/>
    </location>
</feature>
<feature type="region of interest" description="Disordered" evidence="6">
    <location>
        <begin position="196"/>
        <end position="228"/>
    </location>
</feature>
<protein>
    <recommendedName>
        <fullName evidence="8">RDD domain-containing protein</fullName>
    </recommendedName>
</protein>
<feature type="transmembrane region" description="Helical" evidence="7">
    <location>
        <begin position="60"/>
        <end position="81"/>
    </location>
</feature>